<organism evidence="3 4">
    <name type="scientific">Acanthamoeba castellanii (strain ATCC 30010 / Neff)</name>
    <dbReference type="NCBI Taxonomy" id="1257118"/>
    <lineage>
        <taxon>Eukaryota</taxon>
        <taxon>Amoebozoa</taxon>
        <taxon>Discosea</taxon>
        <taxon>Longamoebia</taxon>
        <taxon>Centramoebida</taxon>
        <taxon>Acanthamoebidae</taxon>
        <taxon>Acanthamoeba</taxon>
    </lineage>
</organism>
<evidence type="ECO:0000256" key="1">
    <source>
        <dbReference type="SAM" id="MobiDB-lite"/>
    </source>
</evidence>
<dbReference type="GeneID" id="14918475"/>
<feature type="compositionally biased region" description="Basic and acidic residues" evidence="1">
    <location>
        <begin position="58"/>
        <end position="71"/>
    </location>
</feature>
<dbReference type="FunFam" id="3.30.420.140:FF:000001">
    <property type="entry name" value="RNA-binding transcriptional accessory protein"/>
    <property type="match status" value="1"/>
</dbReference>
<dbReference type="GO" id="GO:0003729">
    <property type="term" value="F:mRNA binding"/>
    <property type="evidence" value="ECO:0007669"/>
    <property type="project" value="TreeGrafter"/>
</dbReference>
<dbReference type="GO" id="GO:0003735">
    <property type="term" value="F:structural constituent of ribosome"/>
    <property type="evidence" value="ECO:0007669"/>
    <property type="project" value="TreeGrafter"/>
</dbReference>
<feature type="region of interest" description="Disordered" evidence="1">
    <location>
        <begin position="1"/>
        <end position="155"/>
    </location>
</feature>
<dbReference type="SUPFAM" id="SSF53098">
    <property type="entry name" value="Ribonuclease H-like"/>
    <property type="match status" value="1"/>
</dbReference>
<dbReference type="Proteomes" id="UP000011083">
    <property type="component" value="Unassembled WGS sequence"/>
</dbReference>
<dbReference type="InterPro" id="IPR050437">
    <property type="entry name" value="Ribos_protein_bS1-like"/>
</dbReference>
<dbReference type="PANTHER" id="PTHR10724">
    <property type="entry name" value="30S RIBOSOMAL PROTEIN S1"/>
    <property type="match status" value="1"/>
</dbReference>
<dbReference type="SUPFAM" id="SSF158832">
    <property type="entry name" value="Tex N-terminal region-like"/>
    <property type="match status" value="1"/>
</dbReference>
<dbReference type="SUPFAM" id="SSF50249">
    <property type="entry name" value="Nucleic acid-binding proteins"/>
    <property type="match status" value="1"/>
</dbReference>
<dbReference type="Gene3D" id="1.10.3500.10">
    <property type="entry name" value="Tex N-terminal region-like"/>
    <property type="match status" value="1"/>
</dbReference>
<dbReference type="InterPro" id="IPR037027">
    <property type="entry name" value="YqgF/RNaseH-like_dom_sf"/>
</dbReference>
<dbReference type="Gene3D" id="3.30.420.140">
    <property type="entry name" value="YqgF/RNase H-like domain"/>
    <property type="match status" value="1"/>
</dbReference>
<dbReference type="PROSITE" id="PS50126">
    <property type="entry name" value="S1"/>
    <property type="match status" value="1"/>
</dbReference>
<dbReference type="InterPro" id="IPR003029">
    <property type="entry name" value="S1_domain"/>
</dbReference>
<dbReference type="SMART" id="SM00732">
    <property type="entry name" value="YqgFc"/>
    <property type="match status" value="1"/>
</dbReference>
<dbReference type="InterPro" id="IPR012337">
    <property type="entry name" value="RNaseH-like_sf"/>
</dbReference>
<dbReference type="AlphaFoldDB" id="L8GVZ9"/>
<dbReference type="InterPro" id="IPR010994">
    <property type="entry name" value="RuvA_2-like"/>
</dbReference>
<dbReference type="RefSeq" id="XP_004339417.1">
    <property type="nucleotide sequence ID" value="XM_004339369.1"/>
</dbReference>
<evidence type="ECO:0000313" key="4">
    <source>
        <dbReference type="Proteomes" id="UP000011083"/>
    </source>
</evidence>
<keyword evidence="4" id="KW-1185">Reference proteome</keyword>
<dbReference type="Gene3D" id="1.10.150.310">
    <property type="entry name" value="Tex RuvX-like domain-like"/>
    <property type="match status" value="1"/>
</dbReference>
<dbReference type="SMART" id="SM00316">
    <property type="entry name" value="S1"/>
    <property type="match status" value="1"/>
</dbReference>
<dbReference type="Gene3D" id="1.10.10.650">
    <property type="entry name" value="RuvA domain 2-like"/>
    <property type="match status" value="1"/>
</dbReference>
<proteinExistence type="predicted"/>
<dbReference type="Pfam" id="PF00575">
    <property type="entry name" value="S1"/>
    <property type="match status" value="1"/>
</dbReference>
<dbReference type="SUPFAM" id="SSF47781">
    <property type="entry name" value="RuvA domain 2-like"/>
    <property type="match status" value="2"/>
</dbReference>
<feature type="compositionally biased region" description="Basic residues" evidence="1">
    <location>
        <begin position="100"/>
        <end position="109"/>
    </location>
</feature>
<dbReference type="Pfam" id="PF09371">
    <property type="entry name" value="Tex_N"/>
    <property type="match status" value="1"/>
</dbReference>
<dbReference type="OrthoDB" id="995477at2759"/>
<dbReference type="InterPro" id="IPR055179">
    <property type="entry name" value="Tex-like_central_region"/>
</dbReference>
<name>L8GVZ9_ACACF</name>
<gene>
    <name evidence="3" type="ORF">ACA1_061440</name>
</gene>
<reference evidence="3 4" key="1">
    <citation type="journal article" date="2013" name="Genome Biol.">
        <title>Genome of Acanthamoeba castellanii highlights extensive lateral gene transfer and early evolution of tyrosine kinase signaling.</title>
        <authorList>
            <person name="Clarke M."/>
            <person name="Lohan A.J."/>
            <person name="Liu B."/>
            <person name="Lagkouvardos I."/>
            <person name="Roy S."/>
            <person name="Zafar N."/>
            <person name="Bertelli C."/>
            <person name="Schilde C."/>
            <person name="Kianianmomeni A."/>
            <person name="Burglin T.R."/>
            <person name="Frech C."/>
            <person name="Turcotte B."/>
            <person name="Kopec K.O."/>
            <person name="Synnott J.M."/>
            <person name="Choo C."/>
            <person name="Paponov I."/>
            <person name="Finkler A."/>
            <person name="Soon Heng Tan C."/>
            <person name="Hutchins A.P."/>
            <person name="Weinmeier T."/>
            <person name="Rattei T."/>
            <person name="Chu J.S."/>
            <person name="Gimenez G."/>
            <person name="Irimia M."/>
            <person name="Rigden D.J."/>
            <person name="Fitzpatrick D.A."/>
            <person name="Lorenzo-Morales J."/>
            <person name="Bateman A."/>
            <person name="Chiu C.H."/>
            <person name="Tang P."/>
            <person name="Hegemann P."/>
            <person name="Fromm H."/>
            <person name="Raoult D."/>
            <person name="Greub G."/>
            <person name="Miranda-Saavedra D."/>
            <person name="Chen N."/>
            <person name="Nash P."/>
            <person name="Ginger M.L."/>
            <person name="Horn M."/>
            <person name="Schaap P."/>
            <person name="Caler L."/>
            <person name="Loftus B."/>
        </authorList>
    </citation>
    <scope>NUCLEOTIDE SEQUENCE [LARGE SCALE GENOMIC DNA]</scope>
    <source>
        <strain evidence="3 4">Neff</strain>
    </source>
</reference>
<dbReference type="KEGG" id="acan:ACA1_061440"/>
<evidence type="ECO:0000259" key="2">
    <source>
        <dbReference type="PROSITE" id="PS50126"/>
    </source>
</evidence>
<dbReference type="PANTHER" id="PTHR10724:SF10">
    <property type="entry name" value="S1 RNA-BINDING DOMAIN-CONTAINING PROTEIN 1"/>
    <property type="match status" value="1"/>
</dbReference>
<dbReference type="InterPro" id="IPR006641">
    <property type="entry name" value="YqgF/RNaseH-like_dom"/>
</dbReference>
<dbReference type="Gene3D" id="2.40.50.140">
    <property type="entry name" value="Nucleic acid-binding proteins"/>
    <property type="match status" value="1"/>
</dbReference>
<protein>
    <submittedName>
        <fullName evidence="3">Texlike RNA-binding protein, putative</fullName>
    </submittedName>
</protein>
<dbReference type="InterPro" id="IPR018974">
    <property type="entry name" value="Tex-like_N"/>
</dbReference>
<dbReference type="STRING" id="1257118.L8GVZ9"/>
<dbReference type="Pfam" id="PF17674">
    <property type="entry name" value="HHH_9"/>
    <property type="match status" value="1"/>
</dbReference>
<dbReference type="Pfam" id="PF22706">
    <property type="entry name" value="Tex_central_region"/>
    <property type="match status" value="1"/>
</dbReference>
<dbReference type="InterPro" id="IPR044146">
    <property type="entry name" value="S1_Tex"/>
</dbReference>
<dbReference type="InterPro" id="IPR012340">
    <property type="entry name" value="NA-bd_OB-fold"/>
</dbReference>
<dbReference type="EMBL" id="KB007974">
    <property type="protein sequence ID" value="ELR17404.1"/>
    <property type="molecule type" value="Genomic_DNA"/>
</dbReference>
<sequence length="1015" mass="110549">MGDARRPLSLSAIAAARPRKDAASVAPAAPKLEAEEATKPRRRRANAKATEEDVGTVSEHHDKPNKTETKTKRAAPAKAPLSTEEAAADPKTTTADKKLKASKKTKAKAKVVDELSGEEVAGSGTPMKNARKGGEKAPTTTTGEMEKTKKATRKTSSTLNNDFDYVYHSNNAVDSMDAMAAAAAAAADADAGADTDAEAAQHRMKRITHSVRELTRSPGEIGHINDGGNKAAGASENLDDEELGDELQLEDELKLNDRQIAAVELAIGIPERKIKAALRLRLVEGNTVPFIARYRQEMTGGLDEEEIRKVEKEYEYQRRLELRKEATISAIAKQGKLTDELAETIRSCTKLQRVEDLYAPYKEKRNHSHLGLGLVARGTNAQEDAGVGGDCQRLVLERRITDAELDAHVAQHVDEEKGLPRPEDVIEGVKHIIAEMVKGGARDLFERIAYINATRAAESDSSKSTASDGSVYAHYENFSKLARYAKAHQILALNRGEKQKFLKFDIVADHQALLDLIRKDYRLVHHQPAAASDDGKKLSVAAAAGGQVVEVIEQAIADSLNRLLLPSLKRELRAKLTEQAEQQAISIFARNVENILIAPPVRGKTILGIDPGFRSGCKLAVIDEGQLVEVDTIYPHKNARSYSEAMTRLAELVVAHGVNLVAIGNGTGHREAEELVSETIKRHLPDHEALQFAIVSESGASAYSASPEAAQEFPELEAQQRGTVSIARRLQDPLSEIIKVPVENIGVGLYQHDVDRKGLVQAIGESIEKVVNRVGVNLNTASLSLLQYVSGLDAGRARKILAYRQQKPGPIANRAELRNVSGIGAKTFEQAAGFLRVYHRGEGKEPLDATSIHPESYGKTYKLLVTRALRDVESDPVWRRSVQQQLDVGEATLEDILTNLKKPGLDIRDDLPPPLFRREVATIGDLKVGDELMGTVTNVVPFGAFCDIGVDTTGLCHVRHLSPDPTNDRRKEVDVSDLVAVGDVLKLKIISIDLERKRIGLQNLSSATSDPVLPV</sequence>
<dbReference type="InterPro" id="IPR041692">
    <property type="entry name" value="HHH_9"/>
</dbReference>
<dbReference type="VEuPathDB" id="AmoebaDB:ACA1_061440"/>
<evidence type="ECO:0000313" key="3">
    <source>
        <dbReference type="EMBL" id="ELR17404.1"/>
    </source>
</evidence>
<dbReference type="GO" id="GO:0006412">
    <property type="term" value="P:translation"/>
    <property type="evidence" value="ECO:0007669"/>
    <property type="project" value="TreeGrafter"/>
</dbReference>
<dbReference type="Pfam" id="PF12836">
    <property type="entry name" value="HHH_3"/>
    <property type="match status" value="1"/>
</dbReference>
<dbReference type="InterPro" id="IPR032639">
    <property type="entry name" value="Tex_YqgF"/>
</dbReference>
<dbReference type="Pfam" id="PF16921">
    <property type="entry name" value="Tex_YqgF"/>
    <property type="match status" value="1"/>
</dbReference>
<dbReference type="CDD" id="cd05685">
    <property type="entry name" value="S1_Tex"/>
    <property type="match status" value="1"/>
</dbReference>
<dbReference type="GO" id="GO:0006139">
    <property type="term" value="P:nucleobase-containing compound metabolic process"/>
    <property type="evidence" value="ECO:0007669"/>
    <property type="project" value="InterPro"/>
</dbReference>
<dbReference type="InterPro" id="IPR023323">
    <property type="entry name" value="Tex-like_dom_sf"/>
</dbReference>
<dbReference type="FunFam" id="1.10.10.650:FF:000001">
    <property type="entry name" value="S1 RNA-binding domain 1"/>
    <property type="match status" value="1"/>
</dbReference>
<dbReference type="OMA" id="RWAWRTR"/>
<dbReference type="InterPro" id="IPR023319">
    <property type="entry name" value="Tex-like_HTH_dom_sf"/>
</dbReference>
<accession>L8GVZ9</accession>
<feature type="domain" description="S1 motif" evidence="2">
    <location>
        <begin position="929"/>
        <end position="1004"/>
    </location>
</feature>